<organism evidence="2 3">
    <name type="scientific">Candidatus Contendobacter odensis Run_B_J11</name>
    <dbReference type="NCBI Taxonomy" id="1400861"/>
    <lineage>
        <taxon>Bacteria</taxon>
        <taxon>Pseudomonadati</taxon>
        <taxon>Pseudomonadota</taxon>
        <taxon>Gammaproteobacteria</taxon>
        <taxon>Candidatus Competibacteraceae</taxon>
        <taxon>Candidatus Contendibacter</taxon>
    </lineage>
</organism>
<dbReference type="RefSeq" id="WP_034435957.1">
    <property type="nucleotide sequence ID" value="NZ_CBTK010000295.1"/>
</dbReference>
<dbReference type="InterPro" id="IPR002931">
    <property type="entry name" value="Transglutaminase-like"/>
</dbReference>
<dbReference type="Pfam" id="PF01841">
    <property type="entry name" value="Transglut_core"/>
    <property type="match status" value="1"/>
</dbReference>
<dbReference type="EMBL" id="CBTK010000295">
    <property type="protein sequence ID" value="CDH47212.1"/>
    <property type="molecule type" value="Genomic_DNA"/>
</dbReference>
<dbReference type="SUPFAM" id="SSF54001">
    <property type="entry name" value="Cysteine proteinases"/>
    <property type="match status" value="1"/>
</dbReference>
<accession>A0A7U7J5T8</accession>
<dbReference type="InterPro" id="IPR038765">
    <property type="entry name" value="Papain-like_cys_pep_sf"/>
</dbReference>
<dbReference type="Proteomes" id="UP000019184">
    <property type="component" value="Unassembled WGS sequence"/>
</dbReference>
<keyword evidence="3" id="KW-1185">Reference proteome</keyword>
<comment type="caution">
    <text evidence="2">The sequence shown here is derived from an EMBL/GenBank/DDBJ whole genome shotgun (WGS) entry which is preliminary data.</text>
</comment>
<dbReference type="OrthoDB" id="9804872at2"/>
<dbReference type="AlphaFoldDB" id="A0A7U7J5T8"/>
<evidence type="ECO:0000259" key="1">
    <source>
        <dbReference type="SMART" id="SM00460"/>
    </source>
</evidence>
<feature type="domain" description="Transglutaminase-like" evidence="1">
    <location>
        <begin position="161"/>
        <end position="227"/>
    </location>
</feature>
<evidence type="ECO:0000313" key="3">
    <source>
        <dbReference type="Proteomes" id="UP000019184"/>
    </source>
</evidence>
<dbReference type="PANTHER" id="PTHR33490">
    <property type="entry name" value="BLR5614 PROTEIN-RELATED"/>
    <property type="match status" value="1"/>
</dbReference>
<dbReference type="Gene3D" id="2.60.40.2250">
    <property type="match status" value="1"/>
</dbReference>
<dbReference type="SMART" id="SM00460">
    <property type="entry name" value="TGc"/>
    <property type="match status" value="1"/>
</dbReference>
<dbReference type="Gene3D" id="3.10.620.30">
    <property type="match status" value="1"/>
</dbReference>
<proteinExistence type="predicted"/>
<evidence type="ECO:0000313" key="2">
    <source>
        <dbReference type="EMBL" id="CDH47212.1"/>
    </source>
</evidence>
<dbReference type="PANTHER" id="PTHR33490:SF12">
    <property type="entry name" value="BLL5557 PROTEIN"/>
    <property type="match status" value="1"/>
</dbReference>
<sequence length="277" mass="31562">MLIRVGYDIIFEHPAPTPMIAMLYLHPSWKLAIRRGDYLLVEPSVPISEYMDRFGNRCVRLIAPAGPIRFWNDAVVEDSGQPDYQNPAAGQDEIYDLPDMTLTFLMPSRYCEVDRMVDIAWSLFSTVPKGWARVQAICDFVHHHITFDYMQARKTRTAYEVYQERVGVCRDFTHLAVTFCRCLNIPARYCTGYLGDVGVASTPEPMDFSAWFEAYLGGRWYAFDPRNHTPRIGRILMAYGHDAADVALLTSFGPSRLERFTVWTDPVGADALLPVTS</sequence>
<protein>
    <submittedName>
        <fullName evidence="2">Transglutaminase domain protein</fullName>
    </submittedName>
</protein>
<gene>
    <name evidence="2" type="ORF">BN874_770062</name>
</gene>
<reference evidence="2 3" key="1">
    <citation type="journal article" date="2014" name="ISME J.">
        <title>Candidatus Competibacter-lineage genomes retrieved from metagenomes reveal functional metabolic diversity.</title>
        <authorList>
            <person name="McIlroy S.J."/>
            <person name="Albertsen M."/>
            <person name="Andresen E.K."/>
            <person name="Saunders A.M."/>
            <person name="Kristiansen R."/>
            <person name="Stokholm-Bjerregaard M."/>
            <person name="Nielsen K.L."/>
            <person name="Nielsen P.H."/>
        </authorList>
    </citation>
    <scope>NUCLEOTIDE SEQUENCE [LARGE SCALE GENOMIC DNA]</scope>
    <source>
        <strain evidence="2 3">Run_B_J11</strain>
    </source>
</reference>
<name>A0A7U7J5T8_9GAMM</name>